<dbReference type="GO" id="GO:0005886">
    <property type="term" value="C:plasma membrane"/>
    <property type="evidence" value="ECO:0007669"/>
    <property type="project" value="TreeGrafter"/>
</dbReference>
<dbReference type="SMART" id="SM00423">
    <property type="entry name" value="PSI"/>
    <property type="match status" value="1"/>
</dbReference>
<feature type="region of interest" description="Disordered" evidence="6">
    <location>
        <begin position="547"/>
        <end position="583"/>
    </location>
</feature>
<protein>
    <submittedName>
        <fullName evidence="9">Semaphorin</fullName>
    </submittedName>
</protein>
<dbReference type="InterPro" id="IPR036352">
    <property type="entry name" value="Semap_dom_sf"/>
</dbReference>
<dbReference type="GO" id="GO:0030215">
    <property type="term" value="F:semaphorin receptor binding"/>
    <property type="evidence" value="ECO:0007669"/>
    <property type="project" value="InterPro"/>
</dbReference>
<evidence type="ECO:0000256" key="3">
    <source>
        <dbReference type="ARBA" id="ARBA00023157"/>
    </source>
</evidence>
<keyword evidence="3" id="KW-1015">Disulfide bond</keyword>
<evidence type="ECO:0000256" key="5">
    <source>
        <dbReference type="PROSITE-ProRule" id="PRU00352"/>
    </source>
</evidence>
<keyword evidence="4" id="KW-0325">Glycoprotein</keyword>
<evidence type="ECO:0000256" key="1">
    <source>
        <dbReference type="ARBA" id="ARBA00004370"/>
    </source>
</evidence>
<comment type="subcellular location">
    <subcellularLocation>
        <location evidence="1">Membrane</location>
    </subcellularLocation>
</comment>
<dbReference type="Gene3D" id="2.130.10.10">
    <property type="entry name" value="YVTN repeat-like/Quinoprotein amine dehydrogenase"/>
    <property type="match status" value="1"/>
</dbReference>
<feature type="signal peptide" evidence="7">
    <location>
        <begin position="1"/>
        <end position="33"/>
    </location>
</feature>
<dbReference type="PANTHER" id="PTHR11036">
    <property type="entry name" value="SEMAPHORIN"/>
    <property type="match status" value="1"/>
</dbReference>
<evidence type="ECO:0000313" key="9">
    <source>
        <dbReference type="EMBL" id="ACN24613.1"/>
    </source>
</evidence>
<dbReference type="PROSITE" id="PS51004">
    <property type="entry name" value="SEMA"/>
    <property type="match status" value="1"/>
</dbReference>
<dbReference type="Pfam" id="PF01437">
    <property type="entry name" value="PSI"/>
    <property type="match status" value="1"/>
</dbReference>
<dbReference type="GO" id="GO:0007411">
    <property type="term" value="P:axon guidance"/>
    <property type="evidence" value="ECO:0007669"/>
    <property type="project" value="TreeGrafter"/>
</dbReference>
<dbReference type="Pfam" id="PF01403">
    <property type="entry name" value="Sema"/>
    <property type="match status" value="1"/>
</dbReference>
<feature type="chain" id="PRO_5003791693" evidence="7">
    <location>
        <begin position="34"/>
        <end position="583"/>
    </location>
</feature>
<feature type="domain" description="Sema" evidence="8">
    <location>
        <begin position="41"/>
        <end position="509"/>
    </location>
</feature>
<keyword evidence="7" id="KW-0732">Signal</keyword>
<dbReference type="GO" id="GO:0030335">
    <property type="term" value="P:positive regulation of cell migration"/>
    <property type="evidence" value="ECO:0007669"/>
    <property type="project" value="TreeGrafter"/>
</dbReference>
<evidence type="ECO:0000259" key="8">
    <source>
        <dbReference type="PROSITE" id="PS51004"/>
    </source>
</evidence>
<evidence type="ECO:0000256" key="2">
    <source>
        <dbReference type="ARBA" id="ARBA00023136"/>
    </source>
</evidence>
<proteinExistence type="evidence at transcript level"/>
<dbReference type="SUPFAM" id="SSF103575">
    <property type="entry name" value="Plexin repeat"/>
    <property type="match status" value="1"/>
</dbReference>
<evidence type="ECO:0000256" key="6">
    <source>
        <dbReference type="SAM" id="MobiDB-lite"/>
    </source>
</evidence>
<dbReference type="SMART" id="SM00630">
    <property type="entry name" value="Sema"/>
    <property type="match status" value="1"/>
</dbReference>
<dbReference type="GO" id="GO:0045499">
    <property type="term" value="F:chemorepellent activity"/>
    <property type="evidence" value="ECO:0007669"/>
    <property type="project" value="TreeGrafter"/>
</dbReference>
<sequence length="583" mass="65208">MSALTKAKVGCWLLLLKLLLLLLLLMLLGSSHGTFHGGSMNELAGFRALKVAGQVFNGNKSHMDHFSAIHLEKNYMLVGARNFIFNVSLHNLNEHRRISWSSNDVDTDLCLRRQKTQVDCQNYIRVIVRTGDDEFYACGTNSYKPMCRLYKVIPPKKHAILIDEESGTAKAPFDRRQNSTAAYHNGRLYSATVADVTGRDALIFSKPLRTEHHDSKWLNDPSFVSSFSYGDRIYFFFRETAVENINCGKVVFSRVARVCANDSGGQRVLRNTWTSFSKVRLNCSLPGEFPFYFDEIQSTSELGSGSLRSTIMTSEQTPMIYALFTTPRNSIRGSAVCAFRMSDIVSSFEGPYKEQRSPFHIWLPLRDAPVPHPGSFCPNSSRELPDQTLNFIKSHPLMDRAVPTFGGEPAFIHTGFDFTLTSISVDWQLEAANHRFYDVIFLGTDNGRVIKIYNKGRGLSTQTVVSEVLQVFSESSPVLQLKIFNSPARRHRERKLLVVSEGEIKSIFLHRCSAALTCSACVDLKDPYCAWKDNKCSHSSHGLQNLETGHHPGCEGPSPSQEPPTATPTTAARDVATFHDGGL</sequence>
<keyword evidence="2" id="KW-0472">Membrane</keyword>
<evidence type="ECO:0000256" key="4">
    <source>
        <dbReference type="ARBA" id="ARBA00023180"/>
    </source>
</evidence>
<dbReference type="InterPro" id="IPR015943">
    <property type="entry name" value="WD40/YVTN_repeat-like_dom_sf"/>
</dbReference>
<dbReference type="AlphaFoldDB" id="J7EGE5"/>
<accession>J7EGE5</accession>
<organism evidence="9">
    <name type="scientific">Hirudo medicinalis</name>
    <name type="common">Medicinal leech</name>
    <dbReference type="NCBI Taxonomy" id="6421"/>
    <lineage>
        <taxon>Eukaryota</taxon>
        <taxon>Metazoa</taxon>
        <taxon>Spiralia</taxon>
        <taxon>Lophotrochozoa</taxon>
        <taxon>Annelida</taxon>
        <taxon>Clitellata</taxon>
        <taxon>Hirudinea</taxon>
        <taxon>Hirudinida</taxon>
        <taxon>Hirudiniformes</taxon>
        <taxon>Hirudinidae</taxon>
        <taxon>Hirudo</taxon>
    </lineage>
</organism>
<comment type="caution">
    <text evidence="5">Lacks conserved residue(s) required for the propagation of feature annotation.</text>
</comment>
<dbReference type="SUPFAM" id="SSF101912">
    <property type="entry name" value="Sema domain"/>
    <property type="match status" value="1"/>
</dbReference>
<dbReference type="InterPro" id="IPR016201">
    <property type="entry name" value="PSI"/>
</dbReference>
<dbReference type="InterPro" id="IPR001627">
    <property type="entry name" value="Semap_dom"/>
</dbReference>
<dbReference type="GO" id="GO:0071526">
    <property type="term" value="P:semaphorin-plexin signaling pathway"/>
    <property type="evidence" value="ECO:0007669"/>
    <property type="project" value="TreeGrafter"/>
</dbReference>
<dbReference type="InterPro" id="IPR002165">
    <property type="entry name" value="Plexin_repeat"/>
</dbReference>
<evidence type="ECO:0000256" key="7">
    <source>
        <dbReference type="SAM" id="SignalP"/>
    </source>
</evidence>
<dbReference type="EMBL" id="FJ170113">
    <property type="protein sequence ID" value="ACN24613.1"/>
    <property type="molecule type" value="mRNA"/>
</dbReference>
<dbReference type="InterPro" id="IPR027231">
    <property type="entry name" value="Semaphorin"/>
</dbReference>
<reference evidence="9" key="1">
    <citation type="submission" date="2008-08" db="EMBL/GenBank/DDBJ databases">
        <title>Cloning and expression analysis of a semphorin gene in central nervous system of the leech, Hirudo medicinalis.</title>
        <authorList>
            <person name="Vizioli J."/>
            <person name="Cocquerelle C."/>
            <person name="Macagno E.R."/>
            <person name="Salzet M."/>
            <person name="Pestel J."/>
            <person name="Sautiere P.-E."/>
        </authorList>
    </citation>
    <scope>NUCLEOTIDE SEQUENCE</scope>
</reference>
<dbReference type="Gene3D" id="3.30.1680.10">
    <property type="entry name" value="ligand-binding face of the semaphorins, domain 2"/>
    <property type="match status" value="1"/>
</dbReference>
<dbReference type="FunFam" id="2.130.10.10:FF:000346">
    <property type="entry name" value="Sema-1a, isoform D"/>
    <property type="match status" value="1"/>
</dbReference>
<name>J7EGE5_HIRME</name>
<dbReference type="PANTHER" id="PTHR11036:SF127">
    <property type="entry name" value="SEMAPHORIN-1A"/>
    <property type="match status" value="1"/>
</dbReference>